<accession>A0A6N1VJL8</accession>
<dbReference type="RefSeq" id="WP_175278513.1">
    <property type="nucleotide sequence ID" value="NZ_CP054836.1"/>
</dbReference>
<protein>
    <recommendedName>
        <fullName evidence="1">UPF0260 protein HTY61_10555</fullName>
    </recommendedName>
</protein>
<dbReference type="NCBIfam" id="NF003501">
    <property type="entry name" value="PRK05170.1-5"/>
    <property type="match status" value="1"/>
</dbReference>
<keyword evidence="3" id="KW-1185">Reference proteome</keyword>
<dbReference type="InterPro" id="IPR008228">
    <property type="entry name" value="UCP006173"/>
</dbReference>
<name>A0A6N1VJL8_9HYPH</name>
<evidence type="ECO:0000313" key="2">
    <source>
        <dbReference type="EMBL" id="QKV20623.1"/>
    </source>
</evidence>
<evidence type="ECO:0000256" key="1">
    <source>
        <dbReference type="HAMAP-Rule" id="MF_00676"/>
    </source>
</evidence>
<proteinExistence type="inferred from homology"/>
<dbReference type="Pfam" id="PF03692">
    <property type="entry name" value="CxxCxxCC"/>
    <property type="match status" value="1"/>
</dbReference>
<dbReference type="PIRSF" id="PIRSF006173">
    <property type="entry name" value="UCP006173"/>
    <property type="match status" value="1"/>
</dbReference>
<dbReference type="NCBIfam" id="NF003507">
    <property type="entry name" value="PRK05170.2-5"/>
    <property type="match status" value="1"/>
</dbReference>
<dbReference type="PANTHER" id="PTHR37421:SF1">
    <property type="entry name" value="UPF0260 PROTEIN YCGN"/>
    <property type="match status" value="1"/>
</dbReference>
<reference evidence="2 3" key="1">
    <citation type="submission" date="2020-06" db="EMBL/GenBank/DDBJ databases">
        <title>Oricola thermophila sp. nov. isolated from a tidal sediments.</title>
        <authorList>
            <person name="Kwon K.K."/>
            <person name="Yang S.-H."/>
            <person name="Park M.-J."/>
        </authorList>
    </citation>
    <scope>NUCLEOTIDE SEQUENCE [LARGE SCALE GENOMIC DNA]</scope>
    <source>
        <strain evidence="2 3">MEBiC13590</strain>
    </source>
</reference>
<gene>
    <name evidence="2" type="ORF">HTY61_10555</name>
</gene>
<dbReference type="EMBL" id="CP054836">
    <property type="protein sequence ID" value="QKV20623.1"/>
    <property type="molecule type" value="Genomic_DNA"/>
</dbReference>
<comment type="similarity">
    <text evidence="1">Belongs to the UPF0260 family.</text>
</comment>
<evidence type="ECO:0000313" key="3">
    <source>
        <dbReference type="Proteomes" id="UP000509367"/>
    </source>
</evidence>
<dbReference type="InterPro" id="IPR005358">
    <property type="entry name" value="Puta_zinc/iron-chelating_dom"/>
</dbReference>
<dbReference type="Proteomes" id="UP000509367">
    <property type="component" value="Chromosome"/>
</dbReference>
<dbReference type="AlphaFoldDB" id="A0A6N1VJL8"/>
<dbReference type="PANTHER" id="PTHR37421">
    <property type="entry name" value="UPF0260 PROTEIN YCGN"/>
    <property type="match status" value="1"/>
</dbReference>
<organism evidence="2 3">
    <name type="scientific">Oricola thermophila</name>
    <dbReference type="NCBI Taxonomy" id="2742145"/>
    <lineage>
        <taxon>Bacteria</taxon>
        <taxon>Pseudomonadati</taxon>
        <taxon>Pseudomonadota</taxon>
        <taxon>Alphaproteobacteria</taxon>
        <taxon>Hyphomicrobiales</taxon>
        <taxon>Ahrensiaceae</taxon>
        <taxon>Oricola</taxon>
    </lineage>
</organism>
<sequence length="148" mass="16921">MRDRFWETVPLEEMNPAEWEALCDGCGKCCMSKLIDEDTDEIYYTSVACRLFDAGTCRCSDYANRFSHVPDCVQLTPENVRTIPWLPRTCAYQLVAEGRGLYDWHPLISGEPDSVHDASMSMRGRVTAFEQDLAHEGEFLDHMVEEGM</sequence>
<dbReference type="KEGG" id="orm:HTY61_10555"/>
<dbReference type="HAMAP" id="MF_00676">
    <property type="entry name" value="UPF0260"/>
    <property type="match status" value="1"/>
</dbReference>